<reference evidence="2 3" key="1">
    <citation type="submission" date="2018-06" db="EMBL/GenBank/DDBJ databases">
        <authorList>
            <consortium name="Pathogen Informatics"/>
            <person name="Doyle S."/>
        </authorList>
    </citation>
    <scope>NUCLEOTIDE SEQUENCE [LARGE SCALE GENOMIC DNA]</scope>
    <source>
        <strain evidence="2 3">NCTC12958</strain>
    </source>
</reference>
<protein>
    <submittedName>
        <fullName evidence="2">Phage related protein</fullName>
    </submittedName>
</protein>
<organism evidence="2 3">
    <name type="scientific">Streptococcus thermophilus</name>
    <dbReference type="NCBI Taxonomy" id="1308"/>
    <lineage>
        <taxon>Bacteria</taxon>
        <taxon>Bacillati</taxon>
        <taxon>Bacillota</taxon>
        <taxon>Bacilli</taxon>
        <taxon>Lactobacillales</taxon>
        <taxon>Streptococcaceae</taxon>
        <taxon>Streptococcus</taxon>
    </lineage>
</organism>
<name>A0A2X3UG71_STRTR</name>
<gene>
    <name evidence="2" type="ORF">NCTC12958_00071</name>
</gene>
<keyword evidence="1" id="KW-1133">Transmembrane helix</keyword>
<accession>A0A2X3UG71</accession>
<dbReference type="AlphaFoldDB" id="A0A2X3UG71"/>
<evidence type="ECO:0000313" key="2">
    <source>
        <dbReference type="EMBL" id="SQF23925.1"/>
    </source>
</evidence>
<keyword evidence="1" id="KW-0812">Transmembrane</keyword>
<keyword evidence="1" id="KW-0472">Membrane</keyword>
<proteinExistence type="predicted"/>
<sequence>MAVLALLKKGNDNATTGGELATITGYNTRLISSAISNLIILFTMVFLSLALGLVLVMGTI</sequence>
<dbReference type="Proteomes" id="UP000249634">
    <property type="component" value="Chromosome 1"/>
</dbReference>
<dbReference type="EMBL" id="LS483339">
    <property type="protein sequence ID" value="SQF23925.1"/>
    <property type="molecule type" value="Genomic_DNA"/>
</dbReference>
<feature type="transmembrane region" description="Helical" evidence="1">
    <location>
        <begin position="34"/>
        <end position="56"/>
    </location>
</feature>
<evidence type="ECO:0000313" key="3">
    <source>
        <dbReference type="Proteomes" id="UP000249634"/>
    </source>
</evidence>
<evidence type="ECO:0000256" key="1">
    <source>
        <dbReference type="SAM" id="Phobius"/>
    </source>
</evidence>